<keyword evidence="2" id="KW-1185">Reference proteome</keyword>
<organism evidence="1 2">
    <name type="scientific">Pseudodonghicola xiamenensis</name>
    <dbReference type="NCBI Taxonomy" id="337702"/>
    <lineage>
        <taxon>Bacteria</taxon>
        <taxon>Pseudomonadati</taxon>
        <taxon>Pseudomonadota</taxon>
        <taxon>Alphaproteobacteria</taxon>
        <taxon>Rhodobacterales</taxon>
        <taxon>Paracoccaceae</taxon>
        <taxon>Pseudodonghicola</taxon>
    </lineage>
</organism>
<name>A0A8J3HA49_9RHOB</name>
<reference evidence="1" key="2">
    <citation type="submission" date="2020-09" db="EMBL/GenBank/DDBJ databases">
        <authorList>
            <person name="Sun Q."/>
            <person name="Zhou Y."/>
        </authorList>
    </citation>
    <scope>NUCLEOTIDE SEQUENCE</scope>
    <source>
        <strain evidence="1">CGMCC 1.7081</strain>
    </source>
</reference>
<dbReference type="EMBL" id="BNAP01000015">
    <property type="protein sequence ID" value="GHG95622.1"/>
    <property type="molecule type" value="Genomic_DNA"/>
</dbReference>
<comment type="caution">
    <text evidence="1">The sequence shown here is derived from an EMBL/GenBank/DDBJ whole genome shotgun (WGS) entry which is preliminary data.</text>
</comment>
<accession>A0A8J3HA49</accession>
<dbReference type="AlphaFoldDB" id="A0A8J3HA49"/>
<protein>
    <submittedName>
        <fullName evidence="1">Uncharacterized protein</fullName>
    </submittedName>
</protein>
<reference evidence="1" key="1">
    <citation type="journal article" date="2014" name="Int. J. Syst. Evol. Microbiol.">
        <title>Complete genome sequence of Corynebacterium casei LMG S-19264T (=DSM 44701T), isolated from a smear-ripened cheese.</title>
        <authorList>
            <consortium name="US DOE Joint Genome Institute (JGI-PGF)"/>
            <person name="Walter F."/>
            <person name="Albersmeier A."/>
            <person name="Kalinowski J."/>
            <person name="Ruckert C."/>
        </authorList>
    </citation>
    <scope>NUCLEOTIDE SEQUENCE</scope>
    <source>
        <strain evidence="1">CGMCC 1.7081</strain>
    </source>
</reference>
<evidence type="ECO:0000313" key="2">
    <source>
        <dbReference type="Proteomes" id="UP000611500"/>
    </source>
</evidence>
<sequence length="128" mass="14739">MLQAFLREHANENQNFAEATIDIAVPNWGGAYASELSRQWRDVIQREVPAASLDEGSEEIRCPYPDVAKLIVTVRNRSFHNLSGQKNLDLFRLMGSDPLFGILMPHFLQWTAYVFLDFARWQISSLRL</sequence>
<gene>
    <name evidence="1" type="ORF">GCM10010961_29430</name>
</gene>
<dbReference type="Proteomes" id="UP000611500">
    <property type="component" value="Unassembled WGS sequence"/>
</dbReference>
<evidence type="ECO:0000313" key="1">
    <source>
        <dbReference type="EMBL" id="GHG95622.1"/>
    </source>
</evidence>
<proteinExistence type="predicted"/>